<dbReference type="KEGG" id="adl:AURDEDRAFT_131111"/>
<keyword evidence="4 9" id="KW-0479">Metal-binding</keyword>
<keyword evidence="8 9" id="KW-0862">Zinc</keyword>
<keyword evidence="14" id="KW-1185">Reference proteome</keyword>
<dbReference type="Pfam" id="PF01485">
    <property type="entry name" value="IBR"/>
    <property type="match status" value="1"/>
</dbReference>
<dbReference type="CDD" id="cd20335">
    <property type="entry name" value="BRcat_RBR"/>
    <property type="match status" value="1"/>
</dbReference>
<evidence type="ECO:0000313" key="13">
    <source>
        <dbReference type="EMBL" id="EJD34539.1"/>
    </source>
</evidence>
<dbReference type="eggNOG" id="KOG1812">
    <property type="taxonomic scope" value="Eukaryota"/>
</dbReference>
<sequence>MVFLPWLAAFPGSGVPHCSAWLRDGYCPNREQCPDDHVSPFAMSARVQRPPSVTGQPVPVRPLVVPFPSRIRLNLVPASASPPVQGHAVLYDKTCLSLGAGLQIVDFVSVSDTGLTPVIAPYSQPDRQPESFVVAAGVLQSGGLKLTWSAPTVDALVAFLTSRKAHLAVEALGSGRQQGNVLGRGAYYLDQSVPSVVVSSLPFDATIDDLCSVPGSTQVTMQPPTYDLARAVQALNVRLAKFGKLLSFAPLPRARLARTISAVAVFEDTQDAYAAMTNLRGRRIRQLPGCFIDVCPSYSVTWTFIRRHFDTVYGMINQIRISQPWRASFSVSHGDGESSPIHLRVRSEETSDLCSIRDQINSVARGELLRDRDGRVLWRDNFIASNIEFLRSINAETPAFIYYCPVERFIRICGSTEAVSAARLRVLDAFEAPMLSPLSSECGTDPTAVGPGSMCPVCCTPPVEKVKLSCGHDYCRPCLKAFLLSVASTGPTSTPRIKCFGPVSGPFPPGLPVPAHVTCSKPLSILDIRKVLDYDEEQLILQAVMRSWVLGHHSVSACPTPGCDELYRIPLPGGTRSNTVTCPGCLAQTCIACRVSHPGVSCEDYRSSIVPAISGLIKLCPNCQTLIEKAGGCNHMTCAACDTHFCWLCGEQFPYVTIMQHISAAHPSVGVPGY</sequence>
<evidence type="ECO:0000256" key="7">
    <source>
        <dbReference type="ARBA" id="ARBA00022786"/>
    </source>
</evidence>
<comment type="catalytic activity">
    <reaction evidence="1">
        <text>[E2 ubiquitin-conjugating enzyme]-S-ubiquitinyl-L-cysteine + [acceptor protein]-L-lysine = [E2 ubiquitin-conjugating enzyme]-L-cysteine + [acceptor protein]-N(6)-ubiquitinyl-L-lysine.</text>
        <dbReference type="EC" id="2.3.2.31"/>
    </reaction>
</comment>
<dbReference type="Pfam" id="PF00097">
    <property type="entry name" value="zf-C3HC4"/>
    <property type="match status" value="1"/>
</dbReference>
<dbReference type="InterPro" id="IPR002867">
    <property type="entry name" value="IBR_dom"/>
</dbReference>
<evidence type="ECO:0000256" key="5">
    <source>
        <dbReference type="ARBA" id="ARBA00022737"/>
    </source>
</evidence>
<evidence type="ECO:0000256" key="8">
    <source>
        <dbReference type="ARBA" id="ARBA00022833"/>
    </source>
</evidence>
<dbReference type="InParanoid" id="J0D6P7"/>
<dbReference type="Proteomes" id="UP000006514">
    <property type="component" value="Unassembled WGS sequence"/>
</dbReference>
<evidence type="ECO:0000256" key="1">
    <source>
        <dbReference type="ARBA" id="ARBA00001798"/>
    </source>
</evidence>
<evidence type="ECO:0000256" key="9">
    <source>
        <dbReference type="PROSITE-ProRule" id="PRU00723"/>
    </source>
</evidence>
<accession>J0D6P7</accession>
<dbReference type="PROSITE" id="PS50103">
    <property type="entry name" value="ZF_C3H1"/>
    <property type="match status" value="1"/>
</dbReference>
<dbReference type="GO" id="GO:0061630">
    <property type="term" value="F:ubiquitin protein ligase activity"/>
    <property type="evidence" value="ECO:0007669"/>
    <property type="project" value="UniProtKB-EC"/>
</dbReference>
<dbReference type="CDD" id="cd20336">
    <property type="entry name" value="Rcat_RBR"/>
    <property type="match status" value="1"/>
</dbReference>
<dbReference type="Gene3D" id="3.30.40.10">
    <property type="entry name" value="Zinc/RING finger domain, C3HC4 (zinc finger)"/>
    <property type="match status" value="1"/>
</dbReference>
<reference evidence="14" key="1">
    <citation type="journal article" date="2012" name="Science">
        <title>The Paleozoic origin of enzymatic lignin decomposition reconstructed from 31 fungal genomes.</title>
        <authorList>
            <person name="Floudas D."/>
            <person name="Binder M."/>
            <person name="Riley R."/>
            <person name="Barry K."/>
            <person name="Blanchette R.A."/>
            <person name="Henrissat B."/>
            <person name="Martinez A.T."/>
            <person name="Otillar R."/>
            <person name="Spatafora J.W."/>
            <person name="Yadav J.S."/>
            <person name="Aerts A."/>
            <person name="Benoit I."/>
            <person name="Boyd A."/>
            <person name="Carlson A."/>
            <person name="Copeland A."/>
            <person name="Coutinho P.M."/>
            <person name="de Vries R.P."/>
            <person name="Ferreira P."/>
            <person name="Findley K."/>
            <person name="Foster B."/>
            <person name="Gaskell J."/>
            <person name="Glotzer D."/>
            <person name="Gorecki P."/>
            <person name="Heitman J."/>
            <person name="Hesse C."/>
            <person name="Hori C."/>
            <person name="Igarashi K."/>
            <person name="Jurgens J.A."/>
            <person name="Kallen N."/>
            <person name="Kersten P."/>
            <person name="Kohler A."/>
            <person name="Kuees U."/>
            <person name="Kumar T.K.A."/>
            <person name="Kuo A."/>
            <person name="LaButti K."/>
            <person name="Larrondo L.F."/>
            <person name="Lindquist E."/>
            <person name="Ling A."/>
            <person name="Lombard V."/>
            <person name="Lucas S."/>
            <person name="Lundell T."/>
            <person name="Martin R."/>
            <person name="McLaughlin D.J."/>
            <person name="Morgenstern I."/>
            <person name="Morin E."/>
            <person name="Murat C."/>
            <person name="Nagy L.G."/>
            <person name="Nolan M."/>
            <person name="Ohm R.A."/>
            <person name="Patyshakuliyeva A."/>
            <person name="Rokas A."/>
            <person name="Ruiz-Duenas F.J."/>
            <person name="Sabat G."/>
            <person name="Salamov A."/>
            <person name="Samejima M."/>
            <person name="Schmutz J."/>
            <person name="Slot J.C."/>
            <person name="St John F."/>
            <person name="Stenlid J."/>
            <person name="Sun H."/>
            <person name="Sun S."/>
            <person name="Syed K."/>
            <person name="Tsang A."/>
            <person name="Wiebenga A."/>
            <person name="Young D."/>
            <person name="Pisabarro A."/>
            <person name="Eastwood D.C."/>
            <person name="Martin F."/>
            <person name="Cullen D."/>
            <person name="Grigoriev I.V."/>
            <person name="Hibbett D.S."/>
        </authorList>
    </citation>
    <scope>NUCLEOTIDE SEQUENCE [LARGE SCALE GENOMIC DNA]</scope>
    <source>
        <strain evidence="14">TFB10046</strain>
    </source>
</reference>
<dbReference type="PROSITE" id="PS51873">
    <property type="entry name" value="TRIAD"/>
    <property type="match status" value="1"/>
</dbReference>
<dbReference type="InterPro" id="IPR031127">
    <property type="entry name" value="E3_UB_ligase_RBR"/>
</dbReference>
<dbReference type="PANTHER" id="PTHR11685">
    <property type="entry name" value="RBR FAMILY RING FINGER AND IBR DOMAIN-CONTAINING"/>
    <property type="match status" value="1"/>
</dbReference>
<feature type="domain" description="C3H1-type" evidence="11">
    <location>
        <begin position="12"/>
        <end position="40"/>
    </location>
</feature>
<dbReference type="InterPro" id="IPR044066">
    <property type="entry name" value="TRIAD_supradom"/>
</dbReference>
<evidence type="ECO:0000259" key="11">
    <source>
        <dbReference type="PROSITE" id="PS50103"/>
    </source>
</evidence>
<keyword evidence="3" id="KW-0808">Transferase</keyword>
<keyword evidence="5" id="KW-0677">Repeat</keyword>
<dbReference type="PROSITE" id="PS50089">
    <property type="entry name" value="ZF_RING_2"/>
    <property type="match status" value="1"/>
</dbReference>
<dbReference type="GO" id="GO:0016567">
    <property type="term" value="P:protein ubiquitination"/>
    <property type="evidence" value="ECO:0007669"/>
    <property type="project" value="InterPro"/>
</dbReference>
<evidence type="ECO:0000256" key="2">
    <source>
        <dbReference type="ARBA" id="ARBA00012251"/>
    </source>
</evidence>
<dbReference type="InterPro" id="IPR000571">
    <property type="entry name" value="Znf_CCCH"/>
</dbReference>
<evidence type="ECO:0000259" key="12">
    <source>
        <dbReference type="PROSITE" id="PS51873"/>
    </source>
</evidence>
<feature type="zinc finger region" description="C3H1-type" evidence="9">
    <location>
        <begin position="12"/>
        <end position="40"/>
    </location>
</feature>
<proteinExistence type="predicted"/>
<dbReference type="EMBL" id="JH687938">
    <property type="protein sequence ID" value="EJD34539.1"/>
    <property type="molecule type" value="Genomic_DNA"/>
</dbReference>
<keyword evidence="7" id="KW-0833">Ubl conjugation pathway</keyword>
<dbReference type="OrthoDB" id="1431934at2759"/>
<dbReference type="Pfam" id="PF22191">
    <property type="entry name" value="IBR_1"/>
    <property type="match status" value="1"/>
</dbReference>
<dbReference type="PROSITE" id="PS00518">
    <property type="entry name" value="ZF_RING_1"/>
    <property type="match status" value="1"/>
</dbReference>
<feature type="domain" description="RING-type" evidence="12">
    <location>
        <begin position="451"/>
        <end position="674"/>
    </location>
</feature>
<evidence type="ECO:0000313" key="14">
    <source>
        <dbReference type="Proteomes" id="UP000006514"/>
    </source>
</evidence>
<dbReference type="InterPro" id="IPR001841">
    <property type="entry name" value="Znf_RING"/>
</dbReference>
<feature type="domain" description="RING-type" evidence="10">
    <location>
        <begin position="455"/>
        <end position="499"/>
    </location>
</feature>
<gene>
    <name evidence="13" type="ORF">AURDEDRAFT_131111</name>
</gene>
<dbReference type="InterPro" id="IPR018957">
    <property type="entry name" value="Znf_C3HC4_RING-type"/>
</dbReference>
<dbReference type="GO" id="GO:0008270">
    <property type="term" value="F:zinc ion binding"/>
    <property type="evidence" value="ECO:0007669"/>
    <property type="project" value="UniProtKB-KW"/>
</dbReference>
<protein>
    <recommendedName>
        <fullName evidence="2">RBR-type E3 ubiquitin transferase</fullName>
        <ecNumber evidence="2">2.3.2.31</ecNumber>
    </recommendedName>
</protein>
<dbReference type="SUPFAM" id="SSF57850">
    <property type="entry name" value="RING/U-box"/>
    <property type="match status" value="2"/>
</dbReference>
<organism evidence="13 14">
    <name type="scientific">Auricularia subglabra (strain TFB-10046 / SS5)</name>
    <name type="common">White-rot fungus</name>
    <name type="synonym">Auricularia delicata (strain TFB10046)</name>
    <dbReference type="NCBI Taxonomy" id="717982"/>
    <lineage>
        <taxon>Eukaryota</taxon>
        <taxon>Fungi</taxon>
        <taxon>Dikarya</taxon>
        <taxon>Basidiomycota</taxon>
        <taxon>Agaricomycotina</taxon>
        <taxon>Agaricomycetes</taxon>
        <taxon>Auriculariales</taxon>
        <taxon>Auriculariaceae</taxon>
        <taxon>Auricularia</taxon>
    </lineage>
</organism>
<keyword evidence="6 9" id="KW-0863">Zinc-finger</keyword>
<dbReference type="SMART" id="SM00647">
    <property type="entry name" value="IBR"/>
    <property type="match status" value="2"/>
</dbReference>
<name>J0D6P7_AURST</name>
<dbReference type="EC" id="2.3.2.31" evidence="2"/>
<dbReference type="InterPro" id="IPR013083">
    <property type="entry name" value="Znf_RING/FYVE/PHD"/>
</dbReference>
<dbReference type="InterPro" id="IPR017907">
    <property type="entry name" value="Znf_RING_CS"/>
</dbReference>
<evidence type="ECO:0000256" key="4">
    <source>
        <dbReference type="ARBA" id="ARBA00022723"/>
    </source>
</evidence>
<evidence type="ECO:0000256" key="6">
    <source>
        <dbReference type="ARBA" id="ARBA00022771"/>
    </source>
</evidence>
<dbReference type="Gene3D" id="1.20.120.1750">
    <property type="match status" value="1"/>
</dbReference>
<evidence type="ECO:0000256" key="3">
    <source>
        <dbReference type="ARBA" id="ARBA00022679"/>
    </source>
</evidence>
<dbReference type="AlphaFoldDB" id="J0D6P7"/>
<evidence type="ECO:0000259" key="10">
    <source>
        <dbReference type="PROSITE" id="PS50089"/>
    </source>
</evidence>